<reference evidence="1" key="2">
    <citation type="submission" date="2025-09" db="UniProtKB">
        <authorList>
            <consortium name="Ensembl"/>
        </authorList>
    </citation>
    <scope>IDENTIFICATION</scope>
</reference>
<dbReference type="OMA" id="NPAWAES"/>
<keyword evidence="2" id="KW-1185">Reference proteome</keyword>
<dbReference type="Proteomes" id="UP000472273">
    <property type="component" value="Unplaced"/>
</dbReference>
<reference evidence="1" key="1">
    <citation type="submission" date="2025-08" db="UniProtKB">
        <authorList>
            <consortium name="Ensembl"/>
        </authorList>
    </citation>
    <scope>IDENTIFICATION</scope>
</reference>
<proteinExistence type="predicted"/>
<dbReference type="Ensembl" id="ENSPTXT00000016788.1">
    <property type="protein sequence ID" value="ENSPTXP00000016287.1"/>
    <property type="gene ID" value="ENSPTXG00000011265.1"/>
</dbReference>
<protein>
    <submittedName>
        <fullName evidence="1">Uncharacterized protein</fullName>
    </submittedName>
</protein>
<sequence length="148" mass="16090">MAAEACMAGGDSAAATAAAEPNPAWAESGLCLQRYLARLKALRLVPDPSQAPGGENVGSRRPELHLLFDELMSETCGPWGAAPWGPKPEDICELIVQACKLVQLNQEHLVNKVAQLIHQLLNRFQVRKLYFLPYSGGAPNISQLLFQI</sequence>
<name>A0A670YWW4_PSETE</name>
<dbReference type="GeneTree" id="ENSGT01030000238029"/>
<evidence type="ECO:0000313" key="1">
    <source>
        <dbReference type="Ensembl" id="ENSPTXP00000016287.1"/>
    </source>
</evidence>
<evidence type="ECO:0000313" key="2">
    <source>
        <dbReference type="Proteomes" id="UP000472273"/>
    </source>
</evidence>
<accession>A0A670YWW4</accession>
<dbReference type="AlphaFoldDB" id="A0A670YWW4"/>
<organism evidence="1 2">
    <name type="scientific">Pseudonaja textilis</name>
    <name type="common">Eastern brown snake</name>
    <dbReference type="NCBI Taxonomy" id="8673"/>
    <lineage>
        <taxon>Eukaryota</taxon>
        <taxon>Metazoa</taxon>
        <taxon>Chordata</taxon>
        <taxon>Craniata</taxon>
        <taxon>Vertebrata</taxon>
        <taxon>Euteleostomi</taxon>
        <taxon>Lepidosauria</taxon>
        <taxon>Squamata</taxon>
        <taxon>Bifurcata</taxon>
        <taxon>Unidentata</taxon>
        <taxon>Episquamata</taxon>
        <taxon>Toxicofera</taxon>
        <taxon>Serpentes</taxon>
        <taxon>Colubroidea</taxon>
        <taxon>Elapidae</taxon>
        <taxon>Hydrophiinae</taxon>
        <taxon>Pseudonaja</taxon>
    </lineage>
</organism>